<evidence type="ECO:0000313" key="3">
    <source>
        <dbReference type="Proteomes" id="UP001604277"/>
    </source>
</evidence>
<gene>
    <name evidence="2" type="ORF">Fot_45233</name>
</gene>
<proteinExistence type="predicted"/>
<protein>
    <submittedName>
        <fullName evidence="2">Uncharacterized protein</fullName>
    </submittedName>
</protein>
<evidence type="ECO:0000313" key="2">
    <source>
        <dbReference type="EMBL" id="KAL2483789.1"/>
    </source>
</evidence>
<reference evidence="3" key="1">
    <citation type="submission" date="2024-07" db="EMBL/GenBank/DDBJ databases">
        <title>Two chromosome-level genome assemblies of Korean endemic species Abeliophyllum distichum and Forsythia ovata (Oleaceae).</title>
        <authorList>
            <person name="Jang H."/>
        </authorList>
    </citation>
    <scope>NUCLEOTIDE SEQUENCE [LARGE SCALE GENOMIC DNA]</scope>
</reference>
<keyword evidence="3" id="KW-1185">Reference proteome</keyword>
<evidence type="ECO:0000256" key="1">
    <source>
        <dbReference type="SAM" id="MobiDB-lite"/>
    </source>
</evidence>
<accession>A0ABD1R9B7</accession>
<organism evidence="2 3">
    <name type="scientific">Forsythia ovata</name>
    <dbReference type="NCBI Taxonomy" id="205694"/>
    <lineage>
        <taxon>Eukaryota</taxon>
        <taxon>Viridiplantae</taxon>
        <taxon>Streptophyta</taxon>
        <taxon>Embryophyta</taxon>
        <taxon>Tracheophyta</taxon>
        <taxon>Spermatophyta</taxon>
        <taxon>Magnoliopsida</taxon>
        <taxon>eudicotyledons</taxon>
        <taxon>Gunneridae</taxon>
        <taxon>Pentapetalae</taxon>
        <taxon>asterids</taxon>
        <taxon>lamiids</taxon>
        <taxon>Lamiales</taxon>
        <taxon>Oleaceae</taxon>
        <taxon>Forsythieae</taxon>
        <taxon>Forsythia</taxon>
    </lineage>
</organism>
<feature type="region of interest" description="Disordered" evidence="1">
    <location>
        <begin position="34"/>
        <end position="79"/>
    </location>
</feature>
<feature type="compositionally biased region" description="Polar residues" evidence="1">
    <location>
        <begin position="67"/>
        <end position="77"/>
    </location>
</feature>
<name>A0ABD1R9B7_9LAMI</name>
<sequence>MKRKGQVVMTCSECDLQGHNKRYHLRPGAPGNDWFDAQLDPMESDMQSPLDSRNKEKLVPKRGIEGRTSQPQDTSSVYHFMPTPRVDLQRQREGPSASSLLVARGHDKGKSVVKEIDISTMVEDLERLNAEEAAITRDARAHAKSQINTRSSRYVPPRAR</sequence>
<dbReference type="Proteomes" id="UP001604277">
    <property type="component" value="Unassembled WGS sequence"/>
</dbReference>
<comment type="caution">
    <text evidence="2">The sequence shown here is derived from an EMBL/GenBank/DDBJ whole genome shotgun (WGS) entry which is preliminary data.</text>
</comment>
<dbReference type="AlphaFoldDB" id="A0ABD1R9B7"/>
<dbReference type="EMBL" id="JBFOLJ010000013">
    <property type="protein sequence ID" value="KAL2483789.1"/>
    <property type="molecule type" value="Genomic_DNA"/>
</dbReference>
<feature type="region of interest" description="Disordered" evidence="1">
    <location>
        <begin position="137"/>
        <end position="160"/>
    </location>
</feature>
<feature type="compositionally biased region" description="Basic and acidic residues" evidence="1">
    <location>
        <begin position="52"/>
        <end position="65"/>
    </location>
</feature>